<accession>A0A1G7LY83</accession>
<evidence type="ECO:0000313" key="1">
    <source>
        <dbReference type="EMBL" id="SDF54457.1"/>
    </source>
</evidence>
<proteinExistence type="predicted"/>
<sequence>MDIEKALYQEINDRDTIEAERLKAGGRALQVEWCRNEIAKRTEIHKFKFVDKVLGDEVIDGFTWFVLKPMLTGDTENIEASISLSRENQRYYRGLRDAVAFLRKHKREVPRQVEEFLLDVVTGAFTVREKTGRPNATNYKWAVCNCIDFLNVRVGVTISDATEILVEATGKAFATIEEYWKDKRKEREWRSRRDMI</sequence>
<reference evidence="1 2" key="1">
    <citation type="submission" date="2016-10" db="EMBL/GenBank/DDBJ databases">
        <authorList>
            <person name="de Groot N.N."/>
        </authorList>
    </citation>
    <scope>NUCLEOTIDE SEQUENCE [LARGE SCALE GENOMIC DNA]</scope>
    <source>
        <strain evidence="2">DSM 938 / 37b4</strain>
    </source>
</reference>
<protein>
    <submittedName>
        <fullName evidence="1">Uncharacterized protein</fullName>
    </submittedName>
</protein>
<organism evidence="1 2">
    <name type="scientific">Rhodobacter capsulatus</name>
    <name type="common">Rhodopseudomonas capsulata</name>
    <dbReference type="NCBI Taxonomy" id="1061"/>
    <lineage>
        <taxon>Bacteria</taxon>
        <taxon>Pseudomonadati</taxon>
        <taxon>Pseudomonadota</taxon>
        <taxon>Alphaproteobacteria</taxon>
        <taxon>Rhodobacterales</taxon>
        <taxon>Rhodobacter group</taxon>
        <taxon>Rhodobacter</taxon>
    </lineage>
</organism>
<evidence type="ECO:0000313" key="2">
    <source>
        <dbReference type="Proteomes" id="UP000183812"/>
    </source>
</evidence>
<dbReference type="RefSeq" id="WP_139182450.1">
    <property type="nucleotide sequence ID" value="NZ_CP119563.1"/>
</dbReference>
<gene>
    <name evidence="1" type="ORF">SAMN04244550_02431</name>
</gene>
<name>A0A1G7LY83_RHOCA</name>
<dbReference type="AlphaFoldDB" id="A0A1G7LY83"/>
<dbReference type="Proteomes" id="UP000183812">
    <property type="component" value="Unassembled WGS sequence"/>
</dbReference>
<dbReference type="EMBL" id="FNAY01000012">
    <property type="protein sequence ID" value="SDF54457.1"/>
    <property type="molecule type" value="Genomic_DNA"/>
</dbReference>